<accession>V5C8R5</accession>
<evidence type="ECO:0000313" key="5">
    <source>
        <dbReference type="Proteomes" id="UP000017842"/>
    </source>
</evidence>
<protein>
    <submittedName>
        <fullName evidence="4">Response regulator receiver</fullName>
    </submittedName>
</protein>
<dbReference type="PANTHER" id="PTHR44591">
    <property type="entry name" value="STRESS RESPONSE REGULATOR PROTEIN 1"/>
    <property type="match status" value="1"/>
</dbReference>
<feature type="domain" description="Response regulatory" evidence="3">
    <location>
        <begin position="11"/>
        <end position="124"/>
    </location>
</feature>
<dbReference type="InterPro" id="IPR001789">
    <property type="entry name" value="Sig_transdc_resp-reg_receiver"/>
</dbReference>
<dbReference type="Proteomes" id="UP000017842">
    <property type="component" value="Unassembled WGS sequence"/>
</dbReference>
<dbReference type="STRING" id="1116472.MGMO_36c00070"/>
<dbReference type="PROSITE" id="PS50110">
    <property type="entry name" value="RESPONSE_REGULATORY"/>
    <property type="match status" value="1"/>
</dbReference>
<name>V5C8R5_9GAMM</name>
<dbReference type="PANTHER" id="PTHR44591:SF19">
    <property type="entry name" value="TWO-COMPONENT RESPONSE REGULATOR-RELATED"/>
    <property type="match status" value="1"/>
</dbReference>
<dbReference type="Gene3D" id="3.40.50.2300">
    <property type="match status" value="1"/>
</dbReference>
<gene>
    <name evidence="4" type="ORF">MGMO_36c00070</name>
</gene>
<evidence type="ECO:0000313" key="4">
    <source>
        <dbReference type="EMBL" id="ESS73098.1"/>
    </source>
</evidence>
<dbReference type="InterPro" id="IPR050595">
    <property type="entry name" value="Bact_response_regulator"/>
</dbReference>
<dbReference type="SUPFAM" id="SSF52172">
    <property type="entry name" value="CheY-like"/>
    <property type="match status" value="1"/>
</dbReference>
<dbReference type="eggNOG" id="COG3437">
    <property type="taxonomic scope" value="Bacteria"/>
</dbReference>
<evidence type="ECO:0000259" key="3">
    <source>
        <dbReference type="PROSITE" id="PS50110"/>
    </source>
</evidence>
<dbReference type="RefSeq" id="WP_023493906.1">
    <property type="nucleotide sequence ID" value="NZ_AYLO01000035.1"/>
</dbReference>
<dbReference type="InterPro" id="IPR011006">
    <property type="entry name" value="CheY-like_superfamily"/>
</dbReference>
<keyword evidence="1 2" id="KW-0597">Phosphoprotein</keyword>
<reference evidence="4 5" key="1">
    <citation type="journal article" date="2013" name="Genome Announc.">
        <title>Draft Genome Sequence of the Methanotrophic Gammaproteobacterium Methyloglobulus morosus DSM 22980 Strain KoM1.</title>
        <authorList>
            <person name="Poehlein A."/>
            <person name="Deutzmann J.S."/>
            <person name="Daniel R."/>
            <person name="Simeonova D.D."/>
        </authorList>
    </citation>
    <scope>NUCLEOTIDE SEQUENCE [LARGE SCALE GENOMIC DNA]</scope>
    <source>
        <strain evidence="4 5">KoM1</strain>
    </source>
</reference>
<evidence type="ECO:0000256" key="1">
    <source>
        <dbReference type="ARBA" id="ARBA00022553"/>
    </source>
</evidence>
<dbReference type="Pfam" id="PF00072">
    <property type="entry name" value="Response_reg"/>
    <property type="match status" value="1"/>
</dbReference>
<proteinExistence type="predicted"/>
<dbReference type="CDD" id="cd17569">
    <property type="entry name" value="REC_HupR-like"/>
    <property type="match status" value="1"/>
</dbReference>
<comment type="caution">
    <text evidence="4">The sequence shown here is derived from an EMBL/GenBank/DDBJ whole genome shotgun (WGS) entry which is preliminary data.</text>
</comment>
<dbReference type="PATRIC" id="fig|1116472.3.peg.1050"/>
<dbReference type="SMART" id="SM00448">
    <property type="entry name" value="REC"/>
    <property type="match status" value="1"/>
</dbReference>
<evidence type="ECO:0000256" key="2">
    <source>
        <dbReference type="PROSITE-ProRule" id="PRU00169"/>
    </source>
</evidence>
<feature type="modified residue" description="4-aspartylphosphate" evidence="2">
    <location>
        <position position="58"/>
    </location>
</feature>
<dbReference type="AlphaFoldDB" id="V5C8R5"/>
<sequence>MTSEIQPEESKILLVDDEPNVLRALTRLLKGYQVTTFTSGEDALAAAEDKQFDLVISDYRMPGLDGVDFLTFFKVLQPDAIRMILTGYADLNGMQHAINNAEVFRFINKPWNNIEILNAVTRGLEHKNMLLENRMLAAKVRTQHDLLLEKDAILRALEAKDPGITKVKWEPDGSILIKEEDYDLDQTNFD</sequence>
<dbReference type="EMBL" id="AYLO01000035">
    <property type="protein sequence ID" value="ESS73098.1"/>
    <property type="molecule type" value="Genomic_DNA"/>
</dbReference>
<keyword evidence="5" id="KW-1185">Reference proteome</keyword>
<organism evidence="4 5">
    <name type="scientific">Methyloglobulus morosus KoM1</name>
    <dbReference type="NCBI Taxonomy" id="1116472"/>
    <lineage>
        <taxon>Bacteria</taxon>
        <taxon>Pseudomonadati</taxon>
        <taxon>Pseudomonadota</taxon>
        <taxon>Gammaproteobacteria</taxon>
        <taxon>Methylococcales</taxon>
        <taxon>Methylococcaceae</taxon>
        <taxon>Methyloglobulus</taxon>
    </lineage>
</organism>
<dbReference type="GO" id="GO:0000160">
    <property type="term" value="P:phosphorelay signal transduction system"/>
    <property type="evidence" value="ECO:0007669"/>
    <property type="project" value="InterPro"/>
</dbReference>